<evidence type="ECO:0000256" key="2">
    <source>
        <dbReference type="ARBA" id="ARBA00013064"/>
    </source>
</evidence>
<feature type="region of interest" description="Disordered" evidence="10">
    <location>
        <begin position="656"/>
        <end position="710"/>
    </location>
</feature>
<evidence type="ECO:0000256" key="6">
    <source>
        <dbReference type="ARBA" id="ARBA00022912"/>
    </source>
</evidence>
<protein>
    <recommendedName>
        <fullName evidence="9">M-phase inducer phosphatase</fullName>
        <ecNumber evidence="2">3.1.3.48</ecNumber>
    </recommendedName>
</protein>
<gene>
    <name evidence="12" type="ORF">G7Y89_g14210</name>
</gene>
<dbReference type="OrthoDB" id="26523at2759"/>
<feature type="compositionally biased region" description="Polar residues" evidence="10">
    <location>
        <begin position="617"/>
        <end position="629"/>
    </location>
</feature>
<dbReference type="EMBL" id="JAAMPI010001819">
    <property type="protein sequence ID" value="KAF4622815.1"/>
    <property type="molecule type" value="Genomic_DNA"/>
</dbReference>
<evidence type="ECO:0000256" key="9">
    <source>
        <dbReference type="ARBA" id="ARBA00067190"/>
    </source>
</evidence>
<proteinExistence type="inferred from homology"/>
<evidence type="ECO:0000259" key="11">
    <source>
        <dbReference type="PROSITE" id="PS50206"/>
    </source>
</evidence>
<dbReference type="InterPro" id="IPR001763">
    <property type="entry name" value="Rhodanese-like_dom"/>
</dbReference>
<evidence type="ECO:0000313" key="12">
    <source>
        <dbReference type="EMBL" id="KAF4622815.1"/>
    </source>
</evidence>
<sequence>MLRDLLVIFLDFSKLMDLLPIGNVNPRELRCRCFNMADWSLPIDRRPLSKRGEIFLDSSRINAVVHVQQMFEVLFRFFRGKLFEALPSWGRDHPVFSLAAVRRFGRMRISKAKGKGRGEAAVRIGSLGTWELGNLGRGARSLFLDLLLDGRVDLELNPSEALDSPSEWSAVRVLGSNSPLAFTYSRIHTFTHTPLLLCTAFPLGLPLLARHAASTTNVLQSNSPTVQQSNTARTALMKAFAAPTVDGAKALLPTLMLWAQSGQEPEDRLTAWPTGNGACLSRTFQGGAWQSNPAVNFGEGLMQSILTFFALTTTHGSTLTSRNLLLQPKTHLTFALPSILTSSSRASSSLVRPRRSSNISKGPPHSLSNNPGASSKSYNCHPSKRISCSGITFVSTQLIVQRRPPSSRISLALDIIMEASSPLAAMQPPSFMHGWGRNEMYTSHPHAHLSGAGAFGPGAFDFRDLSMKRSSKPDYFAMKQVRGSSPTASLAADLSQNFHIDMSPQLPTPRRSLFTSNLFGTIDGRDCVTTPPLPSSSPGPLNERMDISPLPHKQPYFAQIEIQSPTPGHTPDTTPNEIVIPSSPPRPAFLEAPRPTNGAERRKSILLRPSLTRAKGFSTNSLPSRNPDNQLPPFRFGAGSSKLSTTTSMSLGECFMESPPQERRPQSANSPSVSIMGPPRANRPFGSVNGNSLRNGSPIGSHTRRPSNPLIRPRKQFRRSLSMFEHPGDVMKGKKEENVSSALHTVMDVDELHQPILPHFFQEGQPDSIPRITKETLLEILDGKFDGNFDQRMIIDCRFEYEFDGGHIDGAVNYNDKELLTGQLFEASLPGKTLLIFHCEYSAHRAPIMARHVRKQDRATNAEHYPKLTYPEVYILDGGYSAFFAEHRGRCFPQNYVEMDDKEHAYTCEREMGKLRQNRSKLGRAHTFAFGQHGQMDDSPTAPARSRTVGGDLIMMGMTTSPMLNYDRGQARRMVSY</sequence>
<dbReference type="GO" id="GO:0110032">
    <property type="term" value="P:positive regulation of G2/MI transition of meiotic cell cycle"/>
    <property type="evidence" value="ECO:0007669"/>
    <property type="project" value="TreeGrafter"/>
</dbReference>
<dbReference type="InterPro" id="IPR000751">
    <property type="entry name" value="MPI_Phosphatase"/>
</dbReference>
<organism evidence="12 13">
    <name type="scientific">Cudoniella acicularis</name>
    <dbReference type="NCBI Taxonomy" id="354080"/>
    <lineage>
        <taxon>Eukaryota</taxon>
        <taxon>Fungi</taxon>
        <taxon>Dikarya</taxon>
        <taxon>Ascomycota</taxon>
        <taxon>Pezizomycotina</taxon>
        <taxon>Leotiomycetes</taxon>
        <taxon>Helotiales</taxon>
        <taxon>Tricladiaceae</taxon>
        <taxon>Cudoniella</taxon>
    </lineage>
</organism>
<dbReference type="GO" id="GO:0051301">
    <property type="term" value="P:cell division"/>
    <property type="evidence" value="ECO:0007669"/>
    <property type="project" value="UniProtKB-KW"/>
</dbReference>
<keyword evidence="4" id="KW-0498">Mitosis</keyword>
<evidence type="ECO:0000256" key="8">
    <source>
        <dbReference type="ARBA" id="ARBA00051722"/>
    </source>
</evidence>
<dbReference type="EC" id="3.1.3.48" evidence="2"/>
<dbReference type="SMART" id="SM00450">
    <property type="entry name" value="RHOD"/>
    <property type="match status" value="1"/>
</dbReference>
<dbReference type="PANTHER" id="PTHR10828">
    <property type="entry name" value="M-PHASE INDUCER PHOSPHATASE DUAL SPECIFICITY PHOSPHATASE CDC25"/>
    <property type="match status" value="1"/>
</dbReference>
<evidence type="ECO:0000256" key="1">
    <source>
        <dbReference type="ARBA" id="ARBA00011065"/>
    </source>
</evidence>
<dbReference type="GO" id="GO:0004725">
    <property type="term" value="F:protein tyrosine phosphatase activity"/>
    <property type="evidence" value="ECO:0007669"/>
    <property type="project" value="UniProtKB-EC"/>
</dbReference>
<dbReference type="SUPFAM" id="SSF52821">
    <property type="entry name" value="Rhodanese/Cell cycle control phosphatase"/>
    <property type="match status" value="1"/>
</dbReference>
<keyword evidence="7" id="KW-0131">Cell cycle</keyword>
<reference evidence="12 13" key="1">
    <citation type="submission" date="2020-03" db="EMBL/GenBank/DDBJ databases">
        <title>Draft Genome Sequence of Cudoniella acicularis.</title>
        <authorList>
            <person name="Buettner E."/>
            <person name="Kellner H."/>
        </authorList>
    </citation>
    <scope>NUCLEOTIDE SEQUENCE [LARGE SCALE GENOMIC DNA]</scope>
    <source>
        <strain evidence="12 13">DSM 108380</strain>
    </source>
</reference>
<dbReference type="GO" id="GO:0005737">
    <property type="term" value="C:cytoplasm"/>
    <property type="evidence" value="ECO:0007669"/>
    <property type="project" value="TreeGrafter"/>
</dbReference>
<feature type="compositionally biased region" description="Polar residues" evidence="10">
    <location>
        <begin position="688"/>
        <end position="700"/>
    </location>
</feature>
<evidence type="ECO:0000256" key="3">
    <source>
        <dbReference type="ARBA" id="ARBA00022618"/>
    </source>
</evidence>
<dbReference type="CDD" id="cd01530">
    <property type="entry name" value="Cdc25"/>
    <property type="match status" value="1"/>
</dbReference>
<evidence type="ECO:0000256" key="10">
    <source>
        <dbReference type="SAM" id="MobiDB-lite"/>
    </source>
</evidence>
<feature type="compositionally biased region" description="Polar residues" evidence="10">
    <location>
        <begin position="563"/>
        <end position="576"/>
    </location>
</feature>
<dbReference type="FunFam" id="3.40.250.10:FF:000021">
    <property type="entry name" value="M-phase inducer phosphatase cdc-25.2"/>
    <property type="match status" value="1"/>
</dbReference>
<name>A0A8H4VWE0_9HELO</name>
<keyword evidence="13" id="KW-1185">Reference proteome</keyword>
<keyword evidence="5" id="KW-0378">Hydrolase</keyword>
<keyword evidence="6" id="KW-0904">Protein phosphatase</keyword>
<evidence type="ECO:0000256" key="5">
    <source>
        <dbReference type="ARBA" id="ARBA00022801"/>
    </source>
</evidence>
<comment type="similarity">
    <text evidence="1">Belongs to the MPI phosphatase family.</text>
</comment>
<evidence type="ECO:0000256" key="4">
    <source>
        <dbReference type="ARBA" id="ARBA00022776"/>
    </source>
</evidence>
<dbReference type="GO" id="GO:0010971">
    <property type="term" value="P:positive regulation of G2/M transition of mitotic cell cycle"/>
    <property type="evidence" value="ECO:0007669"/>
    <property type="project" value="TreeGrafter"/>
</dbReference>
<dbReference type="AlphaFoldDB" id="A0A8H4VWE0"/>
<dbReference type="Pfam" id="PF00581">
    <property type="entry name" value="Rhodanese"/>
    <property type="match status" value="1"/>
</dbReference>
<dbReference type="PROSITE" id="PS50206">
    <property type="entry name" value="RHODANESE_3"/>
    <property type="match status" value="1"/>
</dbReference>
<dbReference type="GO" id="GO:0005634">
    <property type="term" value="C:nucleus"/>
    <property type="evidence" value="ECO:0007669"/>
    <property type="project" value="TreeGrafter"/>
</dbReference>
<dbReference type="GO" id="GO:0000086">
    <property type="term" value="P:G2/M transition of mitotic cell cycle"/>
    <property type="evidence" value="ECO:0007669"/>
    <property type="project" value="TreeGrafter"/>
</dbReference>
<dbReference type="Proteomes" id="UP000566819">
    <property type="component" value="Unassembled WGS sequence"/>
</dbReference>
<feature type="compositionally biased region" description="Polar residues" evidence="10">
    <location>
        <begin position="366"/>
        <end position="378"/>
    </location>
</feature>
<dbReference type="InterPro" id="IPR036873">
    <property type="entry name" value="Rhodanese-like_dom_sf"/>
</dbReference>
<keyword evidence="3" id="KW-0132">Cell division</keyword>
<dbReference type="PANTHER" id="PTHR10828:SF17">
    <property type="entry name" value="PROTEIN-TYROSINE-PHOSPHATASE"/>
    <property type="match status" value="1"/>
</dbReference>
<feature type="region of interest" description="Disordered" evidence="10">
    <location>
        <begin position="346"/>
        <end position="378"/>
    </location>
</feature>
<evidence type="ECO:0000256" key="7">
    <source>
        <dbReference type="ARBA" id="ARBA00023306"/>
    </source>
</evidence>
<feature type="domain" description="Rhodanese" evidence="11">
    <location>
        <begin position="788"/>
        <end position="892"/>
    </location>
</feature>
<feature type="region of interest" description="Disordered" evidence="10">
    <location>
        <begin position="563"/>
        <end position="635"/>
    </location>
</feature>
<accession>A0A8H4VWE0</accession>
<dbReference type="Gene3D" id="3.40.250.10">
    <property type="entry name" value="Rhodanese-like domain"/>
    <property type="match status" value="1"/>
</dbReference>
<comment type="catalytic activity">
    <reaction evidence="8">
        <text>O-phospho-L-tyrosyl-[protein] + H2O = L-tyrosyl-[protein] + phosphate</text>
        <dbReference type="Rhea" id="RHEA:10684"/>
        <dbReference type="Rhea" id="RHEA-COMP:10136"/>
        <dbReference type="Rhea" id="RHEA-COMP:20101"/>
        <dbReference type="ChEBI" id="CHEBI:15377"/>
        <dbReference type="ChEBI" id="CHEBI:43474"/>
        <dbReference type="ChEBI" id="CHEBI:46858"/>
        <dbReference type="ChEBI" id="CHEBI:61978"/>
        <dbReference type="EC" id="3.1.3.48"/>
    </reaction>
</comment>
<comment type="caution">
    <text evidence="12">The sequence shown here is derived from an EMBL/GenBank/DDBJ whole genome shotgun (WGS) entry which is preliminary data.</text>
</comment>
<evidence type="ECO:0000313" key="13">
    <source>
        <dbReference type="Proteomes" id="UP000566819"/>
    </source>
</evidence>